<organism evidence="2 5">
    <name type="scientific">Pyrenophora tritici-repentis (strain Pt-1C-BFP)</name>
    <name type="common">Wheat tan spot fungus</name>
    <name type="synonym">Drechslera tritici-repentis</name>
    <dbReference type="NCBI Taxonomy" id="426418"/>
    <lineage>
        <taxon>Eukaryota</taxon>
        <taxon>Fungi</taxon>
        <taxon>Dikarya</taxon>
        <taxon>Ascomycota</taxon>
        <taxon>Pezizomycotina</taxon>
        <taxon>Dothideomycetes</taxon>
        <taxon>Pleosporomycetidae</taxon>
        <taxon>Pleosporales</taxon>
        <taxon>Pleosporineae</taxon>
        <taxon>Pleosporaceae</taxon>
        <taxon>Pyrenophora</taxon>
    </lineage>
</organism>
<dbReference type="AlphaFoldDB" id="B2WPA9"/>
<evidence type="ECO:0000313" key="4">
    <source>
        <dbReference type="EMBL" id="EDU46227.1"/>
    </source>
</evidence>
<name>B2WPA9_PYRTR</name>
<reference evidence="2" key="1">
    <citation type="submission" date="2007-03" db="EMBL/GenBank/DDBJ databases">
        <title>Genome Sequence of Pyrenophora tritici-repentis.</title>
        <authorList>
            <consortium name="The Broad Institute Genome Sequencing Platform"/>
            <person name="Birren B."/>
            <person name="Lander E."/>
            <person name="Galagan J."/>
            <person name="Nusbaum C."/>
            <person name="Devon K."/>
            <person name="Ma L.-J."/>
            <person name="Jaffe D."/>
            <person name="Butler J."/>
            <person name="Alvarez P."/>
            <person name="Gnerre S."/>
            <person name="Grabherr M."/>
            <person name="Kleber M."/>
            <person name="Mauceli E."/>
            <person name="Brockman W."/>
            <person name="MacCallum I.A."/>
            <person name="Young S."/>
            <person name="LaButti K."/>
            <person name="DeCaprio D."/>
            <person name="Crawford M."/>
            <person name="Koehrsen M."/>
            <person name="Engels R."/>
            <person name="Montgomery P."/>
            <person name="Pearson M."/>
            <person name="Howarth C."/>
            <person name="Larson L."/>
            <person name="White J."/>
            <person name="Yandava C."/>
            <person name="Kodira C."/>
            <person name="Guigo R."/>
            <person name="Borodovsky M."/>
            <person name="Zeng Q."/>
            <person name="O'Leary S."/>
            <person name="Alvarado L."/>
            <person name="Pandelova I."/>
            <person name="Ciuffetti L."/>
        </authorList>
    </citation>
    <scope>NUCLEOTIDE SEQUENCE</scope>
    <source>
        <strain evidence="2">Pt-1C-BFP</strain>
    </source>
</reference>
<evidence type="ECO:0000313" key="5">
    <source>
        <dbReference type="Proteomes" id="UP000001471"/>
    </source>
</evidence>
<gene>
    <name evidence="2" type="ORF">PTRG_11819</name>
    <name evidence="3" type="ORF">PTRG_11835</name>
    <name evidence="4" type="ORF">PTRG_12079</name>
</gene>
<accession>B2WPA9</accession>
<feature type="region of interest" description="Disordered" evidence="1">
    <location>
        <begin position="48"/>
        <end position="68"/>
    </location>
</feature>
<dbReference type="EMBL" id="DS231635">
    <property type="protein sequence ID" value="EDU45975.1"/>
    <property type="molecule type" value="Genomic_DNA"/>
</dbReference>
<dbReference type="EMBL" id="DS231642">
    <property type="protein sequence ID" value="EDU46227.1"/>
    <property type="molecule type" value="Genomic_DNA"/>
</dbReference>
<feature type="compositionally biased region" description="Polar residues" evidence="1">
    <location>
        <begin position="56"/>
        <end position="68"/>
    </location>
</feature>
<dbReference type="InParanoid" id="B2WPA9"/>
<sequence>MGLLQMPILNVVLASGVLKELDESSNRGRIGCLSSGGMDRSTDYRMGPLVRRRNWDTQPRPNGRSSPFMASNWVATARTIEWVGGIAR</sequence>
<protein>
    <submittedName>
        <fullName evidence="2">Uncharacterized protein</fullName>
    </submittedName>
</protein>
<dbReference type="EMBL" id="DS231635">
    <property type="protein sequence ID" value="EDU45991.1"/>
    <property type="molecule type" value="Genomic_DNA"/>
</dbReference>
<evidence type="ECO:0000313" key="2">
    <source>
        <dbReference type="EMBL" id="EDU45975.1"/>
    </source>
</evidence>
<reference evidence="5" key="2">
    <citation type="journal article" date="2013" name="G3 (Bethesda)">
        <title>Comparative genomics of a plant-pathogenic fungus, Pyrenophora tritici-repentis, reveals transduplication and the impact of repeat elements on pathogenicity and population divergence.</title>
        <authorList>
            <person name="Manning V.A."/>
            <person name="Pandelova I."/>
            <person name="Dhillon B."/>
            <person name="Wilhelm L.J."/>
            <person name="Goodwin S.B."/>
            <person name="Berlin A.M."/>
            <person name="Figueroa M."/>
            <person name="Freitag M."/>
            <person name="Hane J.K."/>
            <person name="Henrissat B."/>
            <person name="Holman W.H."/>
            <person name="Kodira C.D."/>
            <person name="Martin J."/>
            <person name="Oliver R.P."/>
            <person name="Robbertse B."/>
            <person name="Schackwitz W."/>
            <person name="Schwartz D.C."/>
            <person name="Spatafora J.W."/>
            <person name="Turgeon B.G."/>
            <person name="Yandava C."/>
            <person name="Young S."/>
            <person name="Zhou S."/>
            <person name="Zeng Q."/>
            <person name="Grigoriev I.V."/>
            <person name="Ma L.-J."/>
            <person name="Ciuffetti L.M."/>
        </authorList>
    </citation>
    <scope>NUCLEOTIDE SEQUENCE [LARGE SCALE GENOMIC DNA]</scope>
    <source>
        <strain evidence="5">Pt-1C-BFP</strain>
    </source>
</reference>
<evidence type="ECO:0000313" key="3">
    <source>
        <dbReference type="EMBL" id="EDU45991.1"/>
    </source>
</evidence>
<dbReference type="Proteomes" id="UP000001471">
    <property type="component" value="Unassembled WGS sequence"/>
</dbReference>
<evidence type="ECO:0000256" key="1">
    <source>
        <dbReference type="SAM" id="MobiDB-lite"/>
    </source>
</evidence>
<dbReference type="HOGENOM" id="CLU_2470193_0_0_1"/>
<proteinExistence type="predicted"/>